<dbReference type="Proteomes" id="UP000199062">
    <property type="component" value="Unassembled WGS sequence"/>
</dbReference>
<dbReference type="RefSeq" id="WP_218155535.1">
    <property type="nucleotide sequence ID" value="NZ_FOZK01000002.1"/>
</dbReference>
<dbReference type="SMART" id="SM00487">
    <property type="entry name" value="DEXDc"/>
    <property type="match status" value="1"/>
</dbReference>
<dbReference type="EMBL" id="FOZK01000002">
    <property type="protein sequence ID" value="SFR96913.1"/>
    <property type="molecule type" value="Genomic_DNA"/>
</dbReference>
<name>A0A1I6L0B1_9EURY</name>
<organism evidence="5 6">
    <name type="scientific">Halomicrobium zhouii</name>
    <dbReference type="NCBI Taxonomy" id="767519"/>
    <lineage>
        <taxon>Archaea</taxon>
        <taxon>Methanobacteriati</taxon>
        <taxon>Methanobacteriota</taxon>
        <taxon>Stenosarchaea group</taxon>
        <taxon>Halobacteria</taxon>
        <taxon>Halobacteriales</taxon>
        <taxon>Haloarculaceae</taxon>
        <taxon>Halomicrobium</taxon>
    </lineage>
</organism>
<dbReference type="SUPFAM" id="SSF52540">
    <property type="entry name" value="P-loop containing nucleoside triphosphate hydrolases"/>
    <property type="match status" value="2"/>
</dbReference>
<dbReference type="Gene3D" id="3.40.50.300">
    <property type="entry name" value="P-loop containing nucleotide triphosphate hydrolases"/>
    <property type="match status" value="2"/>
</dbReference>
<dbReference type="InterPro" id="IPR011545">
    <property type="entry name" value="DEAD/DEAH_box_helicase_dom"/>
</dbReference>
<dbReference type="GO" id="GO:0043138">
    <property type="term" value="F:3'-5' DNA helicase activity"/>
    <property type="evidence" value="ECO:0007669"/>
    <property type="project" value="TreeGrafter"/>
</dbReference>
<dbReference type="Pfam" id="PF00270">
    <property type="entry name" value="DEAD"/>
    <property type="match status" value="1"/>
</dbReference>
<dbReference type="GO" id="GO:0003676">
    <property type="term" value="F:nucleic acid binding"/>
    <property type="evidence" value="ECO:0007669"/>
    <property type="project" value="InterPro"/>
</dbReference>
<dbReference type="InterPro" id="IPR027417">
    <property type="entry name" value="P-loop_NTPase"/>
</dbReference>
<gene>
    <name evidence="5" type="ORF">SAMN05216559_1736</name>
</gene>
<dbReference type="InterPro" id="IPR014001">
    <property type="entry name" value="Helicase_ATP-bd"/>
</dbReference>
<feature type="domain" description="Helicase C-terminal" evidence="4">
    <location>
        <begin position="941"/>
        <end position="1108"/>
    </location>
</feature>
<dbReference type="Pfam" id="PF00271">
    <property type="entry name" value="Helicase_C"/>
    <property type="match status" value="1"/>
</dbReference>
<feature type="domain" description="Helicase ATP-binding" evidence="3">
    <location>
        <begin position="105"/>
        <end position="343"/>
    </location>
</feature>
<dbReference type="InterPro" id="IPR018973">
    <property type="entry name" value="MZB"/>
</dbReference>
<reference evidence="5 6" key="1">
    <citation type="submission" date="2016-10" db="EMBL/GenBank/DDBJ databases">
        <authorList>
            <person name="de Groot N.N."/>
        </authorList>
    </citation>
    <scope>NUCLEOTIDE SEQUENCE [LARGE SCALE GENOMIC DNA]</scope>
    <source>
        <strain evidence="5 6">CGMCC 1.10457</strain>
    </source>
</reference>
<evidence type="ECO:0000259" key="3">
    <source>
        <dbReference type="PROSITE" id="PS51192"/>
    </source>
</evidence>
<dbReference type="PANTHER" id="PTHR47957:SF3">
    <property type="entry name" value="ATP-DEPENDENT HELICASE HRQ1"/>
    <property type="match status" value="1"/>
</dbReference>
<keyword evidence="6" id="KW-1185">Reference proteome</keyword>
<dbReference type="PROSITE" id="PS51194">
    <property type="entry name" value="HELICASE_CTER"/>
    <property type="match status" value="1"/>
</dbReference>
<accession>A0A1I6L0B1</accession>
<keyword evidence="1" id="KW-0547">Nucleotide-binding</keyword>
<dbReference type="GO" id="GO:0005524">
    <property type="term" value="F:ATP binding"/>
    <property type="evidence" value="ECO:0007669"/>
    <property type="project" value="UniProtKB-KW"/>
</dbReference>
<dbReference type="GO" id="GO:0036297">
    <property type="term" value="P:interstrand cross-link repair"/>
    <property type="evidence" value="ECO:0007669"/>
    <property type="project" value="TreeGrafter"/>
</dbReference>
<dbReference type="Pfam" id="PF09369">
    <property type="entry name" value="MZB"/>
    <property type="match status" value="1"/>
</dbReference>
<keyword evidence="2" id="KW-0067">ATP-binding</keyword>
<dbReference type="GO" id="GO:0006289">
    <property type="term" value="P:nucleotide-excision repair"/>
    <property type="evidence" value="ECO:0007669"/>
    <property type="project" value="TreeGrafter"/>
</dbReference>
<dbReference type="InterPro" id="IPR001650">
    <property type="entry name" value="Helicase_C-like"/>
</dbReference>
<proteinExistence type="predicted"/>
<evidence type="ECO:0000313" key="5">
    <source>
        <dbReference type="EMBL" id="SFR96913.1"/>
    </source>
</evidence>
<dbReference type="OrthoDB" id="36796at2157"/>
<dbReference type="PROSITE" id="PS51192">
    <property type="entry name" value="HELICASE_ATP_BIND_1"/>
    <property type="match status" value="1"/>
</dbReference>
<protein>
    <recommendedName>
        <fullName evidence="7">DEAD/DEAH box helicase</fullName>
    </recommendedName>
</protein>
<evidence type="ECO:0000313" key="6">
    <source>
        <dbReference type="Proteomes" id="UP000199062"/>
    </source>
</evidence>
<dbReference type="SMART" id="SM00490">
    <property type="entry name" value="HELICc"/>
    <property type="match status" value="1"/>
</dbReference>
<sequence length="1594" mass="176843">MNTPRDRLDRAVDRAAEVTWWNRNLTKLTDVDGIANSQSFVEDDLVERKGPYVEYVDAPAFHDQTAAEFLSDLGYHQDIVAAITAKLFGGDTDGSLYQHQAETIATIDANDDDNILAVPTATGKTESFFLPILDHCLSTDEEGLKAIVLYPMKTLGVDQLNRFVSYLDEINRRRDPEDRITIGIWDSDTPSRVGTRDHEIEVGSYVRGLECPREDDKLKVLGEMNVGTDDHSYPWLRVTRESIRQGVDILLTGPEALDYMFVSDNQETRGILGEQPGDVPLKHVVFDEAHVWSGIQGAAVSLLSQRLKAYYADRDPQITMVSATVDNPTELAADLTGADETAINTVEFRAREFAAQGTPDFERLAPCTIDDLVTTLALVHVLDVDAGTLSTEYGLGNAVETLQTVGLLTRSSPLSLGNAAGDWVTGPIDQAVARATDSDPERFPDAEAVVTTDRGQTRVVDAVVEASGIQSGWFEYAMANVPEVARFADWFDEETTGVVGFKHYDALVDQVAETGVDDPEGVLQSVLAFGRLAGVVTEKYHTFLKPPYKVYWCRDCERVARDSRCPDCGSDLLEMQFCRRCHQPYVEIGADGTVGDGGVSGRDASADSSFIPVGADASGVPSGGDRCPGCKGTPQLSDVGVPTPSLLSYMLTELCRVSPSKKTLVFSDSRSTAESVGDRIIDTEYGLMAETLYVDELIDRGGRADNYDLFRAVSDRLREEYWDPLIQNDVNEDGTAYNFLRTLLDDIEAHAMLSNCDHLLDSALVTAAPVYETENLEALQVGHALYKLFAGSSAPSFSKQRMQFAGLTREKALDRLDSRLGYDRSLIDRHLDSQLRTLLDVGVISELSWDEARETIQSSSQSEAVKHEVFDFIEAAREEVVERDLTPEPESGVYTRTPKRDDSDLVLLPQAAFCAGCYRSYPVTADGDAPTTCLHCDAALETYQRFRESDEGFVADPGYATAASDWEYAVDHWAYDITRFIRDGAIPEYISVGIHKGNIPHTLRGAIEEGFRKDDPDVNIVSATPTMELGVDIGTLDTVAQVGIPPTLTNYVQRSGRTGRTRGSSSLVVTAIRGNHPVDSHYYGNLETFLGEFEPVRVPDPYEFDELLASHVVTETFAYLARNPHESNVFQKMYRIDERKENLVNFINSVTNQLDILREFMLDERRDAVVRHIEDIFGERGVELFEQVFEGDGPLSLDDRMDKTFSKLTSMSGEGEMNKSFTEQNGRLDGWLSRLGYLANYRSFGQQFPVRFTGANDGIQFEGSGRLYDMFPGEENDLGSVLTLHGTDYIVDDVHGTETPLTTVTVCANDECERPFQSYDADGTTCPHCEEEMVETPVHGVSSVECKAAKGGQKGYTTRGLRSTFIEEPTDDAAIRVDERRSVFGLDARLTYGQLEVTDFVYAFERWHTRGSDKEILRSEAVIERDEAGGSTGSSWQERMADVEEEIYRPVGQQYFTQGLTMRFDEAAVRERYQALAHDTVSWPQALVSLEQAMEKAIAIVAECDRDDFRVKATTTGTDVVVHVVDSRQGGNGITWQVLDRLQAVERRVREVADCDRCSDYCDECLLLARTPAYYLDNDLLDRRTLSAVVGGSQ</sequence>
<dbReference type="STRING" id="767519.SAMN05216559_1736"/>
<evidence type="ECO:0008006" key="7">
    <source>
        <dbReference type="Google" id="ProtNLM"/>
    </source>
</evidence>
<evidence type="ECO:0000256" key="1">
    <source>
        <dbReference type="ARBA" id="ARBA00022741"/>
    </source>
</evidence>
<dbReference type="PANTHER" id="PTHR47957">
    <property type="entry name" value="ATP-DEPENDENT HELICASE HRQ1"/>
    <property type="match status" value="1"/>
</dbReference>
<evidence type="ECO:0000256" key="2">
    <source>
        <dbReference type="ARBA" id="ARBA00022840"/>
    </source>
</evidence>
<evidence type="ECO:0000259" key="4">
    <source>
        <dbReference type="PROSITE" id="PS51194"/>
    </source>
</evidence>